<keyword evidence="2 4" id="KW-0238">DNA-binding</keyword>
<keyword evidence="3" id="KW-0804">Transcription</keyword>
<dbReference type="KEGG" id="halt:IM660_07330"/>
<sequence>MHDMQNELGLRERKKIARRDALIDATHELVREEGLENVTVEAICERVGVSVRTFFNYFESKLHAAVGATPLALDDDVAATYAQGGPNGDFAADTRTLLEQILELPALSKDRMAAVIEIVKAEPTLLTRHMSIFESALHQVQDLIRQRLGADEADSRPELYAMTLFHLARWATSRWHEAGGSGHPRDHVDAAYGELRELIT</sequence>
<accession>A0A7M1SWS5</accession>
<reference evidence="6 7" key="1">
    <citation type="submission" date="2020-10" db="EMBL/GenBank/DDBJ databases">
        <title>Haloactinobacterium sp. RN3S43, a bacterium isolated from saline soil.</title>
        <authorList>
            <person name="Sun J.-Q."/>
        </authorList>
    </citation>
    <scope>NUCLEOTIDE SEQUENCE [LARGE SCALE GENOMIC DNA]</scope>
    <source>
        <strain evidence="6 7">RN3S43</strain>
    </source>
</reference>
<dbReference type="PROSITE" id="PS50977">
    <property type="entry name" value="HTH_TETR_2"/>
    <property type="match status" value="1"/>
</dbReference>
<dbReference type="PANTHER" id="PTHR30055">
    <property type="entry name" value="HTH-TYPE TRANSCRIPTIONAL REGULATOR RUTR"/>
    <property type="match status" value="1"/>
</dbReference>
<dbReference type="RefSeq" id="WP_193498692.1">
    <property type="nucleotide sequence ID" value="NZ_CP063169.1"/>
</dbReference>
<dbReference type="Proteomes" id="UP000593758">
    <property type="component" value="Chromosome"/>
</dbReference>
<organism evidence="6 7">
    <name type="scientific">Ruania alkalisoli</name>
    <dbReference type="NCBI Taxonomy" id="2779775"/>
    <lineage>
        <taxon>Bacteria</taxon>
        <taxon>Bacillati</taxon>
        <taxon>Actinomycetota</taxon>
        <taxon>Actinomycetes</taxon>
        <taxon>Micrococcales</taxon>
        <taxon>Ruaniaceae</taxon>
        <taxon>Ruania</taxon>
    </lineage>
</organism>
<dbReference type="GO" id="GO:0003700">
    <property type="term" value="F:DNA-binding transcription factor activity"/>
    <property type="evidence" value="ECO:0007669"/>
    <property type="project" value="TreeGrafter"/>
</dbReference>
<dbReference type="AlphaFoldDB" id="A0A7M1SWS5"/>
<keyword evidence="7" id="KW-1185">Reference proteome</keyword>
<evidence type="ECO:0000256" key="1">
    <source>
        <dbReference type="ARBA" id="ARBA00023015"/>
    </source>
</evidence>
<protein>
    <submittedName>
        <fullName evidence="6">TetR/AcrR family transcriptional regulator</fullName>
    </submittedName>
</protein>
<name>A0A7M1SWS5_9MICO</name>
<dbReference type="Gene3D" id="1.10.357.10">
    <property type="entry name" value="Tetracycline Repressor, domain 2"/>
    <property type="match status" value="1"/>
</dbReference>
<gene>
    <name evidence="6" type="ORF">IM660_07330</name>
</gene>
<keyword evidence="1" id="KW-0805">Transcription regulation</keyword>
<dbReference type="GO" id="GO:0000976">
    <property type="term" value="F:transcription cis-regulatory region binding"/>
    <property type="evidence" value="ECO:0007669"/>
    <property type="project" value="TreeGrafter"/>
</dbReference>
<dbReference type="Pfam" id="PF00440">
    <property type="entry name" value="TetR_N"/>
    <property type="match status" value="1"/>
</dbReference>
<dbReference type="InterPro" id="IPR050109">
    <property type="entry name" value="HTH-type_TetR-like_transc_reg"/>
</dbReference>
<dbReference type="PANTHER" id="PTHR30055:SF238">
    <property type="entry name" value="MYCOFACTOCIN BIOSYNTHESIS TRANSCRIPTIONAL REGULATOR MFTR-RELATED"/>
    <property type="match status" value="1"/>
</dbReference>
<dbReference type="SUPFAM" id="SSF46689">
    <property type="entry name" value="Homeodomain-like"/>
    <property type="match status" value="1"/>
</dbReference>
<evidence type="ECO:0000256" key="2">
    <source>
        <dbReference type="ARBA" id="ARBA00023125"/>
    </source>
</evidence>
<evidence type="ECO:0000256" key="3">
    <source>
        <dbReference type="ARBA" id="ARBA00023163"/>
    </source>
</evidence>
<evidence type="ECO:0000313" key="7">
    <source>
        <dbReference type="Proteomes" id="UP000593758"/>
    </source>
</evidence>
<dbReference type="InterPro" id="IPR001647">
    <property type="entry name" value="HTH_TetR"/>
</dbReference>
<dbReference type="InterPro" id="IPR009057">
    <property type="entry name" value="Homeodomain-like_sf"/>
</dbReference>
<evidence type="ECO:0000313" key="6">
    <source>
        <dbReference type="EMBL" id="QOR72046.1"/>
    </source>
</evidence>
<feature type="domain" description="HTH tetR-type" evidence="5">
    <location>
        <begin position="16"/>
        <end position="76"/>
    </location>
</feature>
<proteinExistence type="predicted"/>
<evidence type="ECO:0000259" key="5">
    <source>
        <dbReference type="PROSITE" id="PS50977"/>
    </source>
</evidence>
<dbReference type="Gene3D" id="1.10.10.60">
    <property type="entry name" value="Homeodomain-like"/>
    <property type="match status" value="1"/>
</dbReference>
<dbReference type="EMBL" id="CP063169">
    <property type="protein sequence ID" value="QOR72046.1"/>
    <property type="molecule type" value="Genomic_DNA"/>
</dbReference>
<evidence type="ECO:0000256" key="4">
    <source>
        <dbReference type="PROSITE-ProRule" id="PRU00335"/>
    </source>
</evidence>
<feature type="DNA-binding region" description="H-T-H motif" evidence="4">
    <location>
        <begin position="39"/>
        <end position="58"/>
    </location>
</feature>